<dbReference type="EMBL" id="CAJVQB010014368">
    <property type="protein sequence ID" value="CAG8767963.1"/>
    <property type="molecule type" value="Genomic_DNA"/>
</dbReference>
<keyword evidence="2" id="KW-1185">Reference proteome</keyword>
<organism evidence="1 2">
    <name type="scientific">Gigaspora margarita</name>
    <dbReference type="NCBI Taxonomy" id="4874"/>
    <lineage>
        <taxon>Eukaryota</taxon>
        <taxon>Fungi</taxon>
        <taxon>Fungi incertae sedis</taxon>
        <taxon>Mucoromycota</taxon>
        <taxon>Glomeromycotina</taxon>
        <taxon>Glomeromycetes</taxon>
        <taxon>Diversisporales</taxon>
        <taxon>Gigasporaceae</taxon>
        <taxon>Gigaspora</taxon>
    </lineage>
</organism>
<protein>
    <submittedName>
        <fullName evidence="1">17886_t:CDS:1</fullName>
    </submittedName>
</protein>
<accession>A0ABN7VGH4</accession>
<dbReference type="Proteomes" id="UP000789901">
    <property type="component" value="Unassembled WGS sequence"/>
</dbReference>
<evidence type="ECO:0000313" key="2">
    <source>
        <dbReference type="Proteomes" id="UP000789901"/>
    </source>
</evidence>
<comment type="caution">
    <text evidence="1">The sequence shown here is derived from an EMBL/GenBank/DDBJ whole genome shotgun (WGS) entry which is preliminary data.</text>
</comment>
<reference evidence="1 2" key="1">
    <citation type="submission" date="2021-06" db="EMBL/GenBank/DDBJ databases">
        <authorList>
            <person name="Kallberg Y."/>
            <person name="Tangrot J."/>
            <person name="Rosling A."/>
        </authorList>
    </citation>
    <scope>NUCLEOTIDE SEQUENCE [LARGE SCALE GENOMIC DNA]</scope>
    <source>
        <strain evidence="1 2">120-4 pot B 10/14</strain>
    </source>
</reference>
<sequence length="387" mass="44096">MDKRKRKLESLQKGAEERAVLNQINSVRSLPTYDPEESSAKHDDGYIAWNNSEGRFATCLAAEVVTKNMQPRVVSLNANKEDIPEDRTKKYKARKDYQNKKKKLLIPKGKNKENINHISNSETSCTCKVKSGEKWKVGRIDITNKFQAYQTDILGKSKTEDPKYSVYETLALSSIMILKHPCPYPIFSAEEWNDIMDTNPYTIQESLFPQDISTSLHKASFNHFIGKEVYMESGGTSLKRRVARCFNDLYDGIPQAVSPKTTEEEHCYTFLYPIIRPFFSGEKPYNFVLNRANLGKERPDLSYYIKVQLKGRKSIDQQLKEKNGPGEAASLLKCNGIYRSWSFMTAQLVTNKASIPLAESAIHHFATLEQQVGKVAKNFVTPNEVLL</sequence>
<evidence type="ECO:0000313" key="1">
    <source>
        <dbReference type="EMBL" id="CAG8767963.1"/>
    </source>
</evidence>
<name>A0ABN7VGH4_GIGMA</name>
<gene>
    <name evidence="1" type="ORF">GMARGA_LOCUS18207</name>
</gene>
<proteinExistence type="predicted"/>